<dbReference type="PANTHER" id="PTHR22937">
    <property type="entry name" value="E3 UBIQUITIN-PROTEIN LIGASE RNF165"/>
    <property type="match status" value="1"/>
</dbReference>
<dbReference type="Gene3D" id="3.30.40.10">
    <property type="entry name" value="Zinc/RING finger domain, C3HC4 (zinc finger)"/>
    <property type="match status" value="1"/>
</dbReference>
<protein>
    <recommendedName>
        <fullName evidence="2">RING-type E3 ubiquitin transferase</fullName>
        <ecNumber evidence="2">2.3.2.27</ecNumber>
    </recommendedName>
</protein>
<name>A0CVB2_PARTE</name>
<evidence type="ECO:0000313" key="12">
    <source>
        <dbReference type="Proteomes" id="UP000000600"/>
    </source>
</evidence>
<dbReference type="EC" id="2.3.2.27" evidence="2"/>
<dbReference type="PANTHER" id="PTHR22937:SF65">
    <property type="entry name" value="E3 UBIQUITIN-PROTEIN LIGASE ARK2C"/>
    <property type="match status" value="1"/>
</dbReference>
<evidence type="ECO:0000256" key="8">
    <source>
        <dbReference type="PROSITE-ProRule" id="PRU00175"/>
    </source>
</evidence>
<dbReference type="OrthoDB" id="290834at2759"/>
<evidence type="ECO:0000256" key="5">
    <source>
        <dbReference type="ARBA" id="ARBA00022771"/>
    </source>
</evidence>
<dbReference type="Proteomes" id="UP000000600">
    <property type="component" value="Unassembled WGS sequence"/>
</dbReference>
<keyword evidence="12" id="KW-1185">Reference proteome</keyword>
<dbReference type="RefSeq" id="XP_001442126.1">
    <property type="nucleotide sequence ID" value="XM_001442089.1"/>
</dbReference>
<organism evidence="11 12">
    <name type="scientific">Paramecium tetraurelia</name>
    <dbReference type="NCBI Taxonomy" id="5888"/>
    <lineage>
        <taxon>Eukaryota</taxon>
        <taxon>Sar</taxon>
        <taxon>Alveolata</taxon>
        <taxon>Ciliophora</taxon>
        <taxon>Intramacronucleata</taxon>
        <taxon>Oligohymenophorea</taxon>
        <taxon>Peniculida</taxon>
        <taxon>Parameciidae</taxon>
        <taxon>Paramecium</taxon>
    </lineage>
</organism>
<keyword evidence="6" id="KW-0833">Ubl conjugation pathway</keyword>
<evidence type="ECO:0000313" key="11">
    <source>
        <dbReference type="EMBL" id="CAK74729.1"/>
    </source>
</evidence>
<reference evidence="11 12" key="1">
    <citation type="journal article" date="2006" name="Nature">
        <title>Global trends of whole-genome duplications revealed by the ciliate Paramecium tetraurelia.</title>
        <authorList>
            <consortium name="Genoscope"/>
            <person name="Aury J.-M."/>
            <person name="Jaillon O."/>
            <person name="Duret L."/>
            <person name="Noel B."/>
            <person name="Jubin C."/>
            <person name="Porcel B.M."/>
            <person name="Segurens B."/>
            <person name="Daubin V."/>
            <person name="Anthouard V."/>
            <person name="Aiach N."/>
            <person name="Arnaiz O."/>
            <person name="Billaut A."/>
            <person name="Beisson J."/>
            <person name="Blanc I."/>
            <person name="Bouhouche K."/>
            <person name="Camara F."/>
            <person name="Duharcourt S."/>
            <person name="Guigo R."/>
            <person name="Gogendeau D."/>
            <person name="Katinka M."/>
            <person name="Keller A.-M."/>
            <person name="Kissmehl R."/>
            <person name="Klotz C."/>
            <person name="Koll F."/>
            <person name="Le Moue A."/>
            <person name="Lepere C."/>
            <person name="Malinsky S."/>
            <person name="Nowacki M."/>
            <person name="Nowak J.K."/>
            <person name="Plattner H."/>
            <person name="Poulain J."/>
            <person name="Ruiz F."/>
            <person name="Serrano V."/>
            <person name="Zagulski M."/>
            <person name="Dessen P."/>
            <person name="Betermier M."/>
            <person name="Weissenbach J."/>
            <person name="Scarpelli C."/>
            <person name="Schachter V."/>
            <person name="Sperling L."/>
            <person name="Meyer E."/>
            <person name="Cohen J."/>
            <person name="Wincker P."/>
        </authorList>
    </citation>
    <scope>NUCLEOTIDE SEQUENCE [LARGE SCALE GENOMIC DNA]</scope>
    <source>
        <strain evidence="11 12">Stock d4-2</strain>
    </source>
</reference>
<evidence type="ECO:0000256" key="1">
    <source>
        <dbReference type="ARBA" id="ARBA00000900"/>
    </source>
</evidence>
<dbReference type="GO" id="GO:0061630">
    <property type="term" value="F:ubiquitin protein ligase activity"/>
    <property type="evidence" value="ECO:0000318"/>
    <property type="project" value="GO_Central"/>
</dbReference>
<evidence type="ECO:0000256" key="4">
    <source>
        <dbReference type="ARBA" id="ARBA00022723"/>
    </source>
</evidence>
<dbReference type="EMBL" id="CT868196">
    <property type="protein sequence ID" value="CAK74729.1"/>
    <property type="molecule type" value="Genomic_DNA"/>
</dbReference>
<dbReference type="GO" id="GO:0008270">
    <property type="term" value="F:zinc ion binding"/>
    <property type="evidence" value="ECO:0007669"/>
    <property type="project" value="UniProtKB-KW"/>
</dbReference>
<dbReference type="HOGENOM" id="CLU_1108865_0_0_1"/>
<comment type="catalytic activity">
    <reaction evidence="1">
        <text>S-ubiquitinyl-[E2 ubiquitin-conjugating enzyme]-L-cysteine + [acceptor protein]-L-lysine = [E2 ubiquitin-conjugating enzyme]-L-cysteine + N(6)-ubiquitinyl-[acceptor protein]-L-lysine.</text>
        <dbReference type="EC" id="2.3.2.27"/>
    </reaction>
</comment>
<keyword evidence="3" id="KW-0808">Transferase</keyword>
<dbReference type="GeneID" id="5027911"/>
<keyword evidence="9" id="KW-0812">Transmembrane</keyword>
<dbReference type="KEGG" id="ptm:GSPATT00010897001"/>
<evidence type="ECO:0000256" key="2">
    <source>
        <dbReference type="ARBA" id="ARBA00012483"/>
    </source>
</evidence>
<evidence type="ECO:0000259" key="10">
    <source>
        <dbReference type="PROSITE" id="PS50089"/>
    </source>
</evidence>
<evidence type="ECO:0000256" key="6">
    <source>
        <dbReference type="ARBA" id="ARBA00022786"/>
    </source>
</evidence>
<dbReference type="InterPro" id="IPR045191">
    <property type="entry name" value="MBR1/2-like"/>
</dbReference>
<evidence type="ECO:0000256" key="9">
    <source>
        <dbReference type="SAM" id="Phobius"/>
    </source>
</evidence>
<dbReference type="InParanoid" id="A0CVB2"/>
<dbReference type="AlphaFoldDB" id="A0CVB2"/>
<dbReference type="PROSITE" id="PS50089">
    <property type="entry name" value="ZF_RING_2"/>
    <property type="match status" value="1"/>
</dbReference>
<proteinExistence type="predicted"/>
<evidence type="ECO:0000256" key="7">
    <source>
        <dbReference type="ARBA" id="ARBA00022833"/>
    </source>
</evidence>
<dbReference type="GO" id="GO:0006511">
    <property type="term" value="P:ubiquitin-dependent protein catabolic process"/>
    <property type="evidence" value="ECO:0000318"/>
    <property type="project" value="GO_Central"/>
</dbReference>
<dbReference type="SUPFAM" id="SSF57850">
    <property type="entry name" value="RING/U-box"/>
    <property type="match status" value="1"/>
</dbReference>
<sequence length="251" mass="29807">MENIQRLLIAPNSSRKYLIKQDGNNLLFSIILCLFYIDNLMNEKLPYSAAWFKCSYLFLLFISNLCAIFLYVLFIPQLITLKQEHNKKDQIIQLRTLLQYKLHQYLNINQYLINVLYFAGILLVICDFFGEALEETQNIKKILRYSVFGYLLNRIFITGRLENALEEQTIVEFKESFIKIEELNEISLSTLEICSICYEEFRAKDFVAEYQCQGKHTFHQDCVLKWLKMPMNKTKVCPYCKQLPDSINKYF</sequence>
<keyword evidence="9" id="KW-1133">Transmembrane helix</keyword>
<dbReference type="InterPro" id="IPR001841">
    <property type="entry name" value="Znf_RING"/>
</dbReference>
<keyword evidence="5 8" id="KW-0863">Zinc-finger</keyword>
<keyword evidence="7" id="KW-0862">Zinc</keyword>
<keyword evidence="4" id="KW-0479">Metal-binding</keyword>
<gene>
    <name evidence="11" type="ORF">GSPATT00010897001</name>
</gene>
<dbReference type="InterPro" id="IPR013083">
    <property type="entry name" value="Znf_RING/FYVE/PHD"/>
</dbReference>
<evidence type="ECO:0000256" key="3">
    <source>
        <dbReference type="ARBA" id="ARBA00022679"/>
    </source>
</evidence>
<dbReference type="Pfam" id="PF13639">
    <property type="entry name" value="zf-RING_2"/>
    <property type="match status" value="1"/>
</dbReference>
<accession>A0CVB2</accession>
<feature type="transmembrane region" description="Helical" evidence="9">
    <location>
        <begin position="57"/>
        <end position="79"/>
    </location>
</feature>
<feature type="transmembrane region" description="Helical" evidence="9">
    <location>
        <begin position="111"/>
        <end position="130"/>
    </location>
</feature>
<keyword evidence="9" id="KW-0472">Membrane</keyword>
<feature type="domain" description="RING-type" evidence="10">
    <location>
        <begin position="194"/>
        <end position="241"/>
    </location>
</feature>
<feature type="transmembrane region" description="Helical" evidence="9">
    <location>
        <begin position="21"/>
        <end position="37"/>
    </location>
</feature>